<evidence type="ECO:0000313" key="3">
    <source>
        <dbReference type="Proteomes" id="UP001501251"/>
    </source>
</evidence>
<accession>A0ABP8B6K1</accession>
<sequence length="61" mass="6637">MRLEIPESDVTENPDGTPEARREGNSVSAPADVSGTTVRELELECPAARVLWSLEPDGETR</sequence>
<gene>
    <name evidence="2" type="ORF">GCM10022252_49870</name>
</gene>
<evidence type="ECO:0000256" key="1">
    <source>
        <dbReference type="SAM" id="MobiDB-lite"/>
    </source>
</evidence>
<dbReference type="EMBL" id="BAABAQ010000009">
    <property type="protein sequence ID" value="GAA4198835.1"/>
    <property type="molecule type" value="Genomic_DNA"/>
</dbReference>
<feature type="region of interest" description="Disordered" evidence="1">
    <location>
        <begin position="1"/>
        <end position="35"/>
    </location>
</feature>
<evidence type="ECO:0000313" key="2">
    <source>
        <dbReference type="EMBL" id="GAA4198835.1"/>
    </source>
</evidence>
<dbReference type="RefSeq" id="WP_344920452.1">
    <property type="nucleotide sequence ID" value="NZ_BAABAQ010000009.1"/>
</dbReference>
<organism evidence="2 3">
    <name type="scientific">Streptosporangium oxazolinicum</name>
    <dbReference type="NCBI Taxonomy" id="909287"/>
    <lineage>
        <taxon>Bacteria</taxon>
        <taxon>Bacillati</taxon>
        <taxon>Actinomycetota</taxon>
        <taxon>Actinomycetes</taxon>
        <taxon>Streptosporangiales</taxon>
        <taxon>Streptosporangiaceae</taxon>
        <taxon>Streptosporangium</taxon>
    </lineage>
</organism>
<protein>
    <submittedName>
        <fullName evidence="2">Uncharacterized protein</fullName>
    </submittedName>
</protein>
<name>A0ABP8B6K1_9ACTN</name>
<dbReference type="Proteomes" id="UP001501251">
    <property type="component" value="Unassembled WGS sequence"/>
</dbReference>
<keyword evidence="3" id="KW-1185">Reference proteome</keyword>
<proteinExistence type="predicted"/>
<feature type="compositionally biased region" description="Acidic residues" evidence="1">
    <location>
        <begin position="1"/>
        <end position="12"/>
    </location>
</feature>
<reference evidence="3" key="1">
    <citation type="journal article" date="2019" name="Int. J. Syst. Evol. Microbiol.">
        <title>The Global Catalogue of Microorganisms (GCM) 10K type strain sequencing project: providing services to taxonomists for standard genome sequencing and annotation.</title>
        <authorList>
            <consortium name="The Broad Institute Genomics Platform"/>
            <consortium name="The Broad Institute Genome Sequencing Center for Infectious Disease"/>
            <person name="Wu L."/>
            <person name="Ma J."/>
        </authorList>
    </citation>
    <scope>NUCLEOTIDE SEQUENCE [LARGE SCALE GENOMIC DNA]</scope>
    <source>
        <strain evidence="3">JCM 17388</strain>
    </source>
</reference>
<comment type="caution">
    <text evidence="2">The sequence shown here is derived from an EMBL/GenBank/DDBJ whole genome shotgun (WGS) entry which is preliminary data.</text>
</comment>